<evidence type="ECO:0000256" key="4">
    <source>
        <dbReference type="PROSITE-ProRule" id="PRU00335"/>
    </source>
</evidence>
<evidence type="ECO:0000313" key="6">
    <source>
        <dbReference type="EMBL" id="RQD75775.1"/>
    </source>
</evidence>
<dbReference type="AlphaFoldDB" id="A0A424YE86"/>
<dbReference type="PROSITE" id="PS50977">
    <property type="entry name" value="HTH_TETR_2"/>
    <property type="match status" value="1"/>
</dbReference>
<dbReference type="GO" id="GO:0003700">
    <property type="term" value="F:DNA-binding transcription factor activity"/>
    <property type="evidence" value="ECO:0007669"/>
    <property type="project" value="TreeGrafter"/>
</dbReference>
<dbReference type="PRINTS" id="PR00455">
    <property type="entry name" value="HTHTETR"/>
</dbReference>
<dbReference type="InterPro" id="IPR050109">
    <property type="entry name" value="HTH-type_TetR-like_transc_reg"/>
</dbReference>
<dbReference type="PANTHER" id="PTHR30055:SF234">
    <property type="entry name" value="HTH-TYPE TRANSCRIPTIONAL REGULATOR BETI"/>
    <property type="match status" value="1"/>
</dbReference>
<evidence type="ECO:0000259" key="5">
    <source>
        <dbReference type="PROSITE" id="PS50977"/>
    </source>
</evidence>
<dbReference type="Gene3D" id="1.10.10.60">
    <property type="entry name" value="Homeodomain-like"/>
    <property type="match status" value="1"/>
</dbReference>
<name>A0A424YE86_9FIRM</name>
<organism evidence="6 7">
    <name type="scientific">Candidatus Syntrophonatronum acetioxidans</name>
    <dbReference type="NCBI Taxonomy" id="1795816"/>
    <lineage>
        <taxon>Bacteria</taxon>
        <taxon>Bacillati</taxon>
        <taxon>Bacillota</taxon>
        <taxon>Clostridia</taxon>
        <taxon>Eubacteriales</taxon>
        <taxon>Syntrophomonadaceae</taxon>
        <taxon>Candidatus Syntrophonatronum</taxon>
    </lineage>
</organism>
<feature type="DNA-binding region" description="H-T-H motif" evidence="4">
    <location>
        <begin position="30"/>
        <end position="49"/>
    </location>
</feature>
<protein>
    <submittedName>
        <fullName evidence="6">TetR/AcrR family transcriptional regulator</fullName>
    </submittedName>
</protein>
<evidence type="ECO:0000256" key="3">
    <source>
        <dbReference type="ARBA" id="ARBA00023163"/>
    </source>
</evidence>
<dbReference type="SUPFAM" id="SSF46689">
    <property type="entry name" value="Homeodomain-like"/>
    <property type="match status" value="1"/>
</dbReference>
<gene>
    <name evidence="6" type="ORF">D5R97_05575</name>
</gene>
<evidence type="ECO:0000256" key="2">
    <source>
        <dbReference type="ARBA" id="ARBA00023125"/>
    </source>
</evidence>
<dbReference type="SUPFAM" id="SSF48498">
    <property type="entry name" value="Tetracyclin repressor-like, C-terminal domain"/>
    <property type="match status" value="1"/>
</dbReference>
<evidence type="ECO:0000313" key="7">
    <source>
        <dbReference type="Proteomes" id="UP000285138"/>
    </source>
</evidence>
<dbReference type="PANTHER" id="PTHR30055">
    <property type="entry name" value="HTH-TYPE TRANSCRIPTIONAL REGULATOR RUTR"/>
    <property type="match status" value="1"/>
</dbReference>
<dbReference type="Pfam" id="PF17932">
    <property type="entry name" value="TetR_C_24"/>
    <property type="match status" value="1"/>
</dbReference>
<keyword evidence="1" id="KW-0805">Transcription regulation</keyword>
<proteinExistence type="predicted"/>
<dbReference type="GO" id="GO:0045892">
    <property type="term" value="P:negative regulation of DNA-templated transcription"/>
    <property type="evidence" value="ECO:0007669"/>
    <property type="project" value="UniProtKB-ARBA"/>
</dbReference>
<keyword evidence="2 4" id="KW-0238">DNA-binding</keyword>
<dbReference type="Gene3D" id="1.10.357.10">
    <property type="entry name" value="Tetracycline Repressor, domain 2"/>
    <property type="match status" value="1"/>
</dbReference>
<dbReference type="Proteomes" id="UP000285138">
    <property type="component" value="Unassembled WGS sequence"/>
</dbReference>
<comment type="caution">
    <text evidence="6">The sequence shown here is derived from an EMBL/GenBank/DDBJ whole genome shotgun (WGS) entry which is preliminary data.</text>
</comment>
<dbReference type="EMBL" id="QZAA01000144">
    <property type="protein sequence ID" value="RQD75775.1"/>
    <property type="molecule type" value="Genomic_DNA"/>
</dbReference>
<dbReference type="InterPro" id="IPR009057">
    <property type="entry name" value="Homeodomain-like_sf"/>
</dbReference>
<accession>A0A424YE86</accession>
<feature type="domain" description="HTH tetR-type" evidence="5">
    <location>
        <begin position="7"/>
        <end position="67"/>
    </location>
</feature>
<sequence length="195" mass="23009">MTKIEEPGKKDRILQAAIKIFSRKGFHQVKVEEVAEEAGVGKGTLYDYFQNKEHLLQEAFRVSCEQYLEVFDRSLESSLPFWQGVKEIINLHFSFLHEHEEMSYFVMESYNRPLETIKEWLMEVRRERLEVIQRIMKKGIEEGEIRPVDVEVASRMLLGLVFAVCPTMVIFDKDLPREDTADKMVDMFRRGLEKD</sequence>
<dbReference type="InterPro" id="IPR036271">
    <property type="entry name" value="Tet_transcr_reg_TetR-rel_C_sf"/>
</dbReference>
<evidence type="ECO:0000256" key="1">
    <source>
        <dbReference type="ARBA" id="ARBA00023015"/>
    </source>
</evidence>
<reference evidence="6 7" key="1">
    <citation type="submission" date="2018-08" db="EMBL/GenBank/DDBJ databases">
        <title>The metabolism and importance of syntrophic acetate oxidation coupled to methane or sulfide production in haloalkaline environments.</title>
        <authorList>
            <person name="Timmers P.H.A."/>
            <person name="Vavourakis C.D."/>
            <person name="Sorokin D.Y."/>
            <person name="Sinninghe Damste J.S."/>
            <person name="Muyzer G."/>
            <person name="Stams A.J.M."/>
            <person name="Plugge C.M."/>
        </authorList>
    </citation>
    <scope>NUCLEOTIDE SEQUENCE [LARGE SCALE GENOMIC DNA]</scope>
    <source>
        <strain evidence="6">MSAO_Bac1</strain>
    </source>
</reference>
<dbReference type="InterPro" id="IPR041490">
    <property type="entry name" value="KstR2_TetR_C"/>
</dbReference>
<dbReference type="InterPro" id="IPR001647">
    <property type="entry name" value="HTH_TetR"/>
</dbReference>
<keyword evidence="3" id="KW-0804">Transcription</keyword>
<dbReference type="Pfam" id="PF00440">
    <property type="entry name" value="TetR_N"/>
    <property type="match status" value="1"/>
</dbReference>
<dbReference type="FunFam" id="1.10.10.60:FF:000141">
    <property type="entry name" value="TetR family transcriptional regulator"/>
    <property type="match status" value="1"/>
</dbReference>
<dbReference type="GO" id="GO:0000976">
    <property type="term" value="F:transcription cis-regulatory region binding"/>
    <property type="evidence" value="ECO:0007669"/>
    <property type="project" value="TreeGrafter"/>
</dbReference>